<evidence type="ECO:0000256" key="7">
    <source>
        <dbReference type="ARBA" id="ARBA00029447"/>
    </source>
</evidence>
<dbReference type="InterPro" id="IPR033480">
    <property type="entry name" value="sCache_2"/>
</dbReference>
<organism evidence="13 14">
    <name type="scientific">Nitratidesulfovibrio liaohensis</name>
    <dbReference type="NCBI Taxonomy" id="2604158"/>
    <lineage>
        <taxon>Bacteria</taxon>
        <taxon>Pseudomonadati</taxon>
        <taxon>Thermodesulfobacteriota</taxon>
        <taxon>Desulfovibrionia</taxon>
        <taxon>Desulfovibrionales</taxon>
        <taxon>Desulfovibrionaceae</taxon>
        <taxon>Nitratidesulfovibrio</taxon>
    </lineage>
</organism>
<dbReference type="SMART" id="SM01049">
    <property type="entry name" value="Cache_2"/>
    <property type="match status" value="1"/>
</dbReference>
<dbReference type="PANTHER" id="PTHR32089:SF112">
    <property type="entry name" value="LYSOZYME-LIKE PROTEIN-RELATED"/>
    <property type="match status" value="1"/>
</dbReference>
<name>A0ABY9R4N1_9BACT</name>
<sequence length="617" mass="65243">MPVPSAPRFEAGVALRIIALAVFIALLFVTATLGGFLPHIRANLLKTRQEELHHLVQAAVKLVEGLDAKAGRGEIPLDEAKRRAADALRQMRYGNGDYFWINDDRTPYPTMVMHPTAPALEGQTLDKPAYNRATHWRAAPGALATDYPGGNRNLFLAFVDVARQHGEGLVAYVWPKPKQGGGVTDLTYPKESYIAHYKPWGWIIGTGVYVDDLETEADSLRNMVLAVTAAILAVGCALTVLVTRSVRTPLLALVAYARAVAAGDLDAQPRGTFRAELRGLKQSIASMVESLRMRIEEARSRTDEAAEHARRAEAATAEAEAARIRAEQARRNGMHEAAGMLEGIAAAIVDVANTVGRQVNLAGDGADAQKTRVAESSHAMERMDAAVAGMAGGAAGAADTADDAQAKAREGAEGVQRVKEAVVRVENGAASLHASMADLSRKAESIGGIMAVISDIADQTNLLALNAAIEAARAGDAGRGFAVVADEVRKLAEKTMNATREVGEAIRAIQEGTAASARQVDAAVEAVTQANAQADTAGSSLDEIVRLASGVSAQVRAVATSGQEQAAVSADIVRSLGDVTTISEDTARAMRDAERSLDDLNTEARRLGDLVTRFKEG</sequence>
<evidence type="ECO:0000313" key="13">
    <source>
        <dbReference type="EMBL" id="WMW66711.1"/>
    </source>
</evidence>
<dbReference type="PROSITE" id="PS50111">
    <property type="entry name" value="CHEMOTAXIS_TRANSDUC_2"/>
    <property type="match status" value="1"/>
</dbReference>
<evidence type="ECO:0000256" key="6">
    <source>
        <dbReference type="ARBA" id="ARBA00023224"/>
    </source>
</evidence>
<evidence type="ECO:0000259" key="12">
    <source>
        <dbReference type="PROSITE" id="PS50885"/>
    </source>
</evidence>
<dbReference type="SMART" id="SM00283">
    <property type="entry name" value="MA"/>
    <property type="match status" value="1"/>
</dbReference>
<dbReference type="CDD" id="cd11386">
    <property type="entry name" value="MCP_signal"/>
    <property type="match status" value="1"/>
</dbReference>
<evidence type="ECO:0000256" key="1">
    <source>
        <dbReference type="ARBA" id="ARBA00004651"/>
    </source>
</evidence>
<keyword evidence="9" id="KW-0175">Coiled coil</keyword>
<feature type="transmembrane region" description="Helical" evidence="10">
    <location>
        <begin position="13"/>
        <end position="37"/>
    </location>
</feature>
<evidence type="ECO:0000256" key="8">
    <source>
        <dbReference type="PROSITE-ProRule" id="PRU00284"/>
    </source>
</evidence>
<keyword evidence="2" id="KW-1003">Cell membrane</keyword>
<feature type="domain" description="Methyl-accepting transducer" evidence="11">
    <location>
        <begin position="344"/>
        <end position="580"/>
    </location>
</feature>
<feature type="coiled-coil region" evidence="9">
    <location>
        <begin position="583"/>
        <end position="610"/>
    </location>
</feature>
<dbReference type="Gene3D" id="6.10.340.10">
    <property type="match status" value="1"/>
</dbReference>
<dbReference type="InterPro" id="IPR003660">
    <property type="entry name" value="HAMP_dom"/>
</dbReference>
<comment type="subcellular location">
    <subcellularLocation>
        <location evidence="1">Cell membrane</location>
        <topology evidence="1">Multi-pass membrane protein</topology>
    </subcellularLocation>
</comment>
<keyword evidence="5 10" id="KW-0472">Membrane</keyword>
<reference evidence="13" key="1">
    <citation type="submission" date="2023-09" db="EMBL/GenBank/DDBJ databases">
        <authorList>
            <consortium name="CW5 consortium"/>
            <person name="Lu C.-W."/>
        </authorList>
    </citation>
    <scope>NUCLEOTIDE SEQUENCE</scope>
    <source>
        <strain evidence="13">KPS</strain>
    </source>
</reference>
<dbReference type="PROSITE" id="PS50885">
    <property type="entry name" value="HAMP"/>
    <property type="match status" value="1"/>
</dbReference>
<gene>
    <name evidence="13" type="ORF">KPS_001323</name>
</gene>
<keyword evidence="4 10" id="KW-1133">Transmembrane helix</keyword>
<feature type="transmembrane region" description="Helical" evidence="10">
    <location>
        <begin position="223"/>
        <end position="242"/>
    </location>
</feature>
<dbReference type="Pfam" id="PF08269">
    <property type="entry name" value="dCache_2"/>
    <property type="match status" value="1"/>
</dbReference>
<protein>
    <submittedName>
        <fullName evidence="13">Methyl-accepting chemotaxis protein</fullName>
    </submittedName>
</protein>
<dbReference type="PANTHER" id="PTHR32089">
    <property type="entry name" value="METHYL-ACCEPTING CHEMOTAXIS PROTEIN MCPB"/>
    <property type="match status" value="1"/>
</dbReference>
<evidence type="ECO:0000256" key="4">
    <source>
        <dbReference type="ARBA" id="ARBA00022989"/>
    </source>
</evidence>
<dbReference type="InterPro" id="IPR004010">
    <property type="entry name" value="Double_Cache_2"/>
</dbReference>
<dbReference type="Pfam" id="PF00672">
    <property type="entry name" value="HAMP"/>
    <property type="match status" value="1"/>
</dbReference>
<dbReference type="Gene3D" id="1.10.287.950">
    <property type="entry name" value="Methyl-accepting chemotaxis protein"/>
    <property type="match status" value="1"/>
</dbReference>
<keyword evidence="6 8" id="KW-0807">Transducer</keyword>
<feature type="coiled-coil region" evidence="9">
    <location>
        <begin position="288"/>
        <end position="332"/>
    </location>
</feature>
<evidence type="ECO:0000256" key="2">
    <source>
        <dbReference type="ARBA" id="ARBA00022475"/>
    </source>
</evidence>
<dbReference type="RefSeq" id="WP_309542575.1">
    <property type="nucleotide sequence ID" value="NZ_CP133659.1"/>
</dbReference>
<evidence type="ECO:0000256" key="5">
    <source>
        <dbReference type="ARBA" id="ARBA00023136"/>
    </source>
</evidence>
<evidence type="ECO:0000256" key="10">
    <source>
        <dbReference type="SAM" id="Phobius"/>
    </source>
</evidence>
<accession>A0ABY9R4N1</accession>
<keyword evidence="3 10" id="KW-0812">Transmembrane</keyword>
<proteinExistence type="inferred from homology"/>
<dbReference type="Pfam" id="PF00015">
    <property type="entry name" value="MCPsignal"/>
    <property type="match status" value="1"/>
</dbReference>
<dbReference type="CDD" id="cd06225">
    <property type="entry name" value="HAMP"/>
    <property type="match status" value="1"/>
</dbReference>
<keyword evidence="14" id="KW-1185">Reference proteome</keyword>
<evidence type="ECO:0000259" key="11">
    <source>
        <dbReference type="PROSITE" id="PS50111"/>
    </source>
</evidence>
<dbReference type="EMBL" id="CP133659">
    <property type="protein sequence ID" value="WMW66711.1"/>
    <property type="molecule type" value="Genomic_DNA"/>
</dbReference>
<feature type="domain" description="HAMP" evidence="12">
    <location>
        <begin position="244"/>
        <end position="296"/>
    </location>
</feature>
<dbReference type="SMART" id="SM00304">
    <property type="entry name" value="HAMP"/>
    <property type="match status" value="1"/>
</dbReference>
<evidence type="ECO:0000313" key="14">
    <source>
        <dbReference type="Proteomes" id="UP001180616"/>
    </source>
</evidence>
<evidence type="ECO:0000256" key="3">
    <source>
        <dbReference type="ARBA" id="ARBA00022692"/>
    </source>
</evidence>
<dbReference type="Gene3D" id="3.30.450.20">
    <property type="entry name" value="PAS domain"/>
    <property type="match status" value="1"/>
</dbReference>
<dbReference type="InterPro" id="IPR004089">
    <property type="entry name" value="MCPsignal_dom"/>
</dbReference>
<evidence type="ECO:0000256" key="9">
    <source>
        <dbReference type="SAM" id="Coils"/>
    </source>
</evidence>
<comment type="similarity">
    <text evidence="7">Belongs to the methyl-accepting chemotaxis (MCP) protein family.</text>
</comment>
<dbReference type="Proteomes" id="UP001180616">
    <property type="component" value="Chromosome"/>
</dbReference>
<dbReference type="SUPFAM" id="SSF58104">
    <property type="entry name" value="Methyl-accepting chemotaxis protein (MCP) signaling domain"/>
    <property type="match status" value="1"/>
</dbReference>